<feature type="region of interest" description="Disordered" evidence="1">
    <location>
        <begin position="535"/>
        <end position="556"/>
    </location>
</feature>
<protein>
    <submittedName>
        <fullName evidence="2">KIR protein</fullName>
    </submittedName>
</protein>
<dbReference type="AlphaFoldDB" id="A0A1B1E858"/>
<proteinExistence type="predicted"/>
<dbReference type="Pfam" id="PF05795">
    <property type="entry name" value="Plasmodium_Vir"/>
    <property type="match status" value="1"/>
</dbReference>
<dbReference type="InterPro" id="IPR008780">
    <property type="entry name" value="Plasmodium_Vir"/>
</dbReference>
<evidence type="ECO:0000313" key="2">
    <source>
        <dbReference type="EMBL" id="ANQ11120.1"/>
    </source>
</evidence>
<organism evidence="2 3">
    <name type="scientific">Plasmodium coatneyi</name>
    <dbReference type="NCBI Taxonomy" id="208452"/>
    <lineage>
        <taxon>Eukaryota</taxon>
        <taxon>Sar</taxon>
        <taxon>Alveolata</taxon>
        <taxon>Apicomplexa</taxon>
        <taxon>Aconoidasida</taxon>
        <taxon>Haemosporida</taxon>
        <taxon>Plasmodiidae</taxon>
        <taxon>Plasmodium</taxon>
    </lineage>
</organism>
<evidence type="ECO:0000313" key="3">
    <source>
        <dbReference type="Proteomes" id="UP000092716"/>
    </source>
</evidence>
<evidence type="ECO:0000256" key="1">
    <source>
        <dbReference type="SAM" id="MobiDB-lite"/>
    </source>
</evidence>
<dbReference type="GeneID" id="30911965"/>
<reference evidence="3" key="1">
    <citation type="submission" date="2016-06" db="EMBL/GenBank/DDBJ databases">
        <title>First high quality genome sequence of Plasmodium coatneyi using continuous long reads from single molecule, real-time sequencing.</title>
        <authorList>
            <person name="Chien J.-T."/>
            <person name="Pakala S.B."/>
            <person name="Geraldo J.A."/>
            <person name="Lapp S.A."/>
            <person name="Barnwell J.W."/>
            <person name="Kissinger J.C."/>
            <person name="Galinski M.R."/>
            <person name="Humphrey J.C."/>
        </authorList>
    </citation>
    <scope>NUCLEOTIDE SEQUENCE [LARGE SCALE GENOMIC DNA]</scope>
    <source>
        <strain evidence="3">Hackeri</strain>
    </source>
</reference>
<dbReference type="Proteomes" id="UP000092716">
    <property type="component" value="Chromosome 14"/>
</dbReference>
<gene>
    <name evidence="2" type="ORF">PCOAH_00052310</name>
</gene>
<feature type="compositionally biased region" description="Polar residues" evidence="1">
    <location>
        <begin position="575"/>
        <end position="589"/>
    </location>
</feature>
<dbReference type="RefSeq" id="XP_019917815.1">
    <property type="nucleotide sequence ID" value="XM_020062011.1"/>
</dbReference>
<dbReference type="KEGG" id="pcot:PCOAH_00052310"/>
<dbReference type="VEuPathDB" id="PlasmoDB:PCOAH_00052310"/>
<sequence length="610" mass="69284">MEEGGEGGILRRSMLYNLPSMGIYSKFLSAKFNESHDDVNKIESALETYEDKIEEYEKIGQACGLAFKMEKKDSGPLYSERCNFLFFWIGDYVRRKMKIKTDYTTFNNIMSAACTALQSNLTDVSDCDVACKGINWNNFQQRKEAYEYIYDHSYIKGELNKYESKCSKDCSEYVQKLVENYNEVHTICECHATSGTYCEKFEQEYTKNQGNGLSDLKCTNVLDGSDLGVGKMDLQDREKVISAVCFSINSHATNSYVCPHEIFSIHSVMNFKDKILKDAPSTKAYSALNKGQSDCNGDDDNFPTDLKEAWKLHANNSENIEDLKKVWCRVRNLKGDNLSEDERCHFSYYYIGHIFSGDLKSDESFWNFMDKVLEKLKALPDGGNKCEIVRSPFEYVYLDSEKRVYDSYKDYTTINEKVGVNGTACSKDLQHYLQEAALAYSIIKGHCEKGLYSGNAYCIKFNTQYKELIREKLLGSKCISDRAQGFLRDAEGVNAAATAISSILGIVGLPTIAFFLHKYNLLPPWISHYFGGGRSPHTRSNRGKRRSGAKSWDTLTDNDSTIGSTVASTSNLSRTTTENYTIYNGRSPPTRTNSGRNSNRQQQQRQRFVS</sequence>
<accession>A0A1B1E858</accession>
<feature type="compositionally biased region" description="Basic residues" evidence="1">
    <location>
        <begin position="536"/>
        <end position="548"/>
    </location>
</feature>
<feature type="compositionally biased region" description="Low complexity" evidence="1">
    <location>
        <begin position="590"/>
        <end position="610"/>
    </location>
</feature>
<feature type="region of interest" description="Disordered" evidence="1">
    <location>
        <begin position="575"/>
        <end position="610"/>
    </location>
</feature>
<keyword evidence="3" id="KW-1185">Reference proteome</keyword>
<name>A0A1B1E858_9APIC</name>
<dbReference type="EMBL" id="CP016252">
    <property type="protein sequence ID" value="ANQ11120.1"/>
    <property type="molecule type" value="Genomic_DNA"/>
</dbReference>